<reference evidence="2" key="1">
    <citation type="submission" date="2011-06" db="EMBL/GenBank/DDBJ databases">
        <title>The complete genome of Lactobacillus reuteri ATCC 55730 / SD2112.</title>
        <authorList>
            <person name="Muzny D."/>
            <person name="Qin X."/>
            <person name="Buhay C."/>
            <person name="Dugan-Rocha S."/>
            <person name="Ding Y."/>
            <person name="Chen G."/>
            <person name="Hawes A."/>
            <person name="Holder M."/>
            <person name="Jhangiani S."/>
            <person name="Johnson A."/>
            <person name="Khan Z."/>
            <person name="Li Z."/>
            <person name="Liu W."/>
            <person name="Liu X."/>
            <person name="Perez L."/>
            <person name="Shen H."/>
            <person name="Wang Q."/>
            <person name="Watt J."/>
            <person name="Xi L."/>
            <person name="Xin Y."/>
            <person name="Zhou J."/>
            <person name="Deng J."/>
            <person name="Jiang H."/>
            <person name="Liu Y."/>
            <person name="Qu J."/>
            <person name="Song X.-Z."/>
            <person name="Zhang L."/>
            <person name="Villasana D."/>
            <person name="Johnson A."/>
            <person name="Liu J."/>
            <person name="Liyanage D."/>
            <person name="Lorensuhewa L."/>
            <person name="Robinson T."/>
            <person name="Song A."/>
            <person name="Song B.-B."/>
            <person name="Dinh H."/>
            <person name="Thornton R."/>
            <person name="Coyle M."/>
            <person name="Francisco L."/>
            <person name="Jackson L."/>
            <person name="Javaid M."/>
            <person name="Korchina V."/>
            <person name="Kovar C."/>
            <person name="Mata R."/>
            <person name="Mathew T."/>
            <person name="Ngo R."/>
            <person name="Nguyen L."/>
            <person name="Nguyen N."/>
            <person name="Okwuonu G."/>
            <person name="Ongeri F."/>
            <person name="Pham C."/>
            <person name="Simmons D."/>
            <person name="Wilczek-Boney K."/>
            <person name="Hale W."/>
            <person name="Jakkamsetti A."/>
            <person name="Pham P."/>
            <person name="Ruth R."/>
            <person name="San Lucas F."/>
            <person name="Warren J."/>
            <person name="Zhang J."/>
            <person name="Zhao Z."/>
            <person name="Zhou C."/>
            <person name="Zhu D."/>
            <person name="Lee S."/>
            <person name="Bess C."/>
            <person name="Blankenburg K."/>
            <person name="Forbes L."/>
            <person name="Fu Q."/>
            <person name="Gubbala S."/>
            <person name="Hirani K."/>
            <person name="Jayaseelan J.C."/>
            <person name="Lara F."/>
            <person name="Munidasa M."/>
            <person name="Palculict T."/>
            <person name="Patil S."/>
            <person name="Pu L.-L."/>
            <person name="Saada N."/>
            <person name="Tang L."/>
            <person name="Weissenberger G."/>
            <person name="Zhu Y."/>
            <person name="Hemphill L."/>
            <person name="Shang Y."/>
            <person name="Youmans B."/>
            <person name="Ayvaz T."/>
            <person name="Ross M."/>
            <person name="Santibanez J."/>
            <person name="Aqrawi P."/>
            <person name="Gross S."/>
            <person name="Joshi V."/>
            <person name="Fowler G."/>
            <person name="Nazareth L."/>
            <person name="Reid J."/>
            <person name="Worley K."/>
            <person name="Petrosino J."/>
            <person name="Highlander S."/>
            <person name="Gibbs R."/>
        </authorList>
    </citation>
    <scope>NUCLEOTIDE SEQUENCE [LARGE SCALE GENOMIC DNA]</scope>
    <source>
        <strain evidence="2">ATCC 55730 / SD2112</strain>
    </source>
</reference>
<dbReference type="AlphaFoldDB" id="F8DPF8"/>
<evidence type="ECO:0000313" key="1">
    <source>
        <dbReference type="EMBL" id="AEI58215.1"/>
    </source>
</evidence>
<name>F8DPF8_LIMRS</name>
<dbReference type="KEGG" id="lru:HMPREF0538_22008"/>
<dbReference type="Proteomes" id="UP000001924">
    <property type="component" value="Chromosome"/>
</dbReference>
<proteinExistence type="predicted"/>
<organism evidence="1 2">
    <name type="scientific">Limosilactobacillus reuteri (strain ATCC 55730 / SD2112)</name>
    <name type="common">Lactobacillus reuteri</name>
    <dbReference type="NCBI Taxonomy" id="491077"/>
    <lineage>
        <taxon>Bacteria</taxon>
        <taxon>Bacillati</taxon>
        <taxon>Bacillota</taxon>
        <taxon>Bacilli</taxon>
        <taxon>Lactobacillales</taxon>
        <taxon>Lactobacillaceae</taxon>
        <taxon>Limosilactobacillus</taxon>
    </lineage>
</organism>
<dbReference type="HOGENOM" id="CLU_151843_0_0_9"/>
<gene>
    <name evidence="1" type="ordered locus">HMPREF0538_22008</name>
</gene>
<dbReference type="EMBL" id="CP002844">
    <property type="protein sequence ID" value="AEI58215.1"/>
    <property type="molecule type" value="Genomic_DNA"/>
</dbReference>
<evidence type="ECO:0008006" key="3">
    <source>
        <dbReference type="Google" id="ProtNLM"/>
    </source>
</evidence>
<sequence length="125" mass="14869">MHRKENTMLVRYRKDYQKIALGLLSLVKGLRKDNRFMEEMDWALANDWPIFLWKDMDDSHFIGIVMIEIGDCYVLVRRLSFTPSERTGYNIFSLLDGVHDQYPHKRLMGTLATQPIISMWERSNE</sequence>
<protein>
    <recommendedName>
        <fullName evidence="3">Reductase</fullName>
    </recommendedName>
</protein>
<accession>F8DPF8</accession>
<evidence type="ECO:0000313" key="2">
    <source>
        <dbReference type="Proteomes" id="UP000001924"/>
    </source>
</evidence>